<dbReference type="PANTHER" id="PTHR44154">
    <property type="entry name" value="QUINONE OXIDOREDUCTASE"/>
    <property type="match status" value="1"/>
</dbReference>
<protein>
    <submittedName>
        <fullName evidence="3">NADPH:quinone reductase</fullName>
    </submittedName>
</protein>
<dbReference type="EMBL" id="JALGAR010000007">
    <property type="protein sequence ID" value="MCI4659890.1"/>
    <property type="molecule type" value="Genomic_DNA"/>
</dbReference>
<evidence type="ECO:0000259" key="2">
    <source>
        <dbReference type="SMART" id="SM00829"/>
    </source>
</evidence>
<keyword evidence="1" id="KW-0521">NADP</keyword>
<sequence length="341" mass="34895">MRAIVYSATGTPDVLRLVERDLPQPGPGEVRVRILVSGVNPTDWKSRAGSRPGEALAFPEVVPNQDGAGTVDAVGAGVERLDVGDRVWTAIAAYGLASGGTAQDYTVLPAERVYPLPDSASFDLGATLGVPAMTAHRALTVAEDGPRRLSPGALAGRVVLVAGGAGAVGHAAIELARWAGATVITTVSGAEKGALASAAGAHHIVNYRDTDAARAIRALAPDGVNLVVEVAPAQNAALNAAVIRTRGSIAVYATTGEPLTLDIRAQMTLNVRYQFQLLYTLGQDLLDAAAADIGAAIDDGALRVGVEAGLPLHRFPLERTADAHAAVEAGVVGKVLIDVAP</sequence>
<dbReference type="Pfam" id="PF08240">
    <property type="entry name" value="ADH_N"/>
    <property type="match status" value="1"/>
</dbReference>
<feature type="domain" description="Enoyl reductase (ER)" evidence="2">
    <location>
        <begin position="10"/>
        <end position="337"/>
    </location>
</feature>
<accession>A0AA41QXE1</accession>
<dbReference type="RefSeq" id="WP_243013343.1">
    <property type="nucleotide sequence ID" value="NZ_JALGAR010000007.1"/>
</dbReference>
<dbReference type="InterPro" id="IPR051603">
    <property type="entry name" value="Zinc-ADH_QOR/CCCR"/>
</dbReference>
<dbReference type="InterPro" id="IPR013149">
    <property type="entry name" value="ADH-like_C"/>
</dbReference>
<keyword evidence="4" id="KW-1185">Reference proteome</keyword>
<dbReference type="AlphaFoldDB" id="A0AA41QXE1"/>
<evidence type="ECO:0000256" key="1">
    <source>
        <dbReference type="ARBA" id="ARBA00022857"/>
    </source>
</evidence>
<dbReference type="SMART" id="SM00829">
    <property type="entry name" value="PKS_ER"/>
    <property type="match status" value="1"/>
</dbReference>
<dbReference type="Gene3D" id="3.40.50.720">
    <property type="entry name" value="NAD(P)-binding Rossmann-like Domain"/>
    <property type="match status" value="1"/>
</dbReference>
<dbReference type="InterPro" id="IPR013154">
    <property type="entry name" value="ADH-like_N"/>
</dbReference>
<dbReference type="SUPFAM" id="SSF50129">
    <property type="entry name" value="GroES-like"/>
    <property type="match status" value="1"/>
</dbReference>
<evidence type="ECO:0000313" key="3">
    <source>
        <dbReference type="EMBL" id="MCI4659890.1"/>
    </source>
</evidence>
<organism evidence="3 4">
    <name type="scientific">Cryobacterium zhongshanensis</name>
    <dbReference type="NCBI Taxonomy" id="2928153"/>
    <lineage>
        <taxon>Bacteria</taxon>
        <taxon>Bacillati</taxon>
        <taxon>Actinomycetota</taxon>
        <taxon>Actinomycetes</taxon>
        <taxon>Micrococcales</taxon>
        <taxon>Microbacteriaceae</taxon>
        <taxon>Cryobacterium</taxon>
    </lineage>
</organism>
<dbReference type="InterPro" id="IPR036291">
    <property type="entry name" value="NAD(P)-bd_dom_sf"/>
</dbReference>
<dbReference type="PANTHER" id="PTHR44154:SF1">
    <property type="entry name" value="QUINONE OXIDOREDUCTASE"/>
    <property type="match status" value="1"/>
</dbReference>
<reference evidence="3" key="1">
    <citation type="submission" date="2022-03" db="EMBL/GenBank/DDBJ databases">
        <title>Cryobacterium sp. nov. strain ZS14-85, isolated from Antarctic soil.</title>
        <authorList>
            <person name="Li J."/>
            <person name="Niu G."/>
        </authorList>
    </citation>
    <scope>NUCLEOTIDE SEQUENCE</scope>
    <source>
        <strain evidence="3">ZS14-85</strain>
    </source>
</reference>
<dbReference type="Proteomes" id="UP001165341">
    <property type="component" value="Unassembled WGS sequence"/>
</dbReference>
<dbReference type="GO" id="GO:0016491">
    <property type="term" value="F:oxidoreductase activity"/>
    <property type="evidence" value="ECO:0007669"/>
    <property type="project" value="InterPro"/>
</dbReference>
<gene>
    <name evidence="3" type="ORF">MQH31_18945</name>
</gene>
<name>A0AA41QXE1_9MICO</name>
<comment type="caution">
    <text evidence="3">The sequence shown here is derived from an EMBL/GenBank/DDBJ whole genome shotgun (WGS) entry which is preliminary data.</text>
</comment>
<dbReference type="InterPro" id="IPR011032">
    <property type="entry name" value="GroES-like_sf"/>
</dbReference>
<dbReference type="CDD" id="cd08253">
    <property type="entry name" value="zeta_crystallin"/>
    <property type="match status" value="1"/>
</dbReference>
<dbReference type="SUPFAM" id="SSF51735">
    <property type="entry name" value="NAD(P)-binding Rossmann-fold domains"/>
    <property type="match status" value="1"/>
</dbReference>
<dbReference type="Gene3D" id="3.90.180.10">
    <property type="entry name" value="Medium-chain alcohol dehydrogenases, catalytic domain"/>
    <property type="match status" value="1"/>
</dbReference>
<proteinExistence type="predicted"/>
<dbReference type="InterPro" id="IPR020843">
    <property type="entry name" value="ER"/>
</dbReference>
<evidence type="ECO:0000313" key="4">
    <source>
        <dbReference type="Proteomes" id="UP001165341"/>
    </source>
</evidence>
<dbReference type="Pfam" id="PF00107">
    <property type="entry name" value="ADH_zinc_N"/>
    <property type="match status" value="1"/>
</dbReference>